<organism evidence="2 3">
    <name type="scientific">Brassica oleracea var. oleracea</name>
    <dbReference type="NCBI Taxonomy" id="109376"/>
    <lineage>
        <taxon>Eukaryota</taxon>
        <taxon>Viridiplantae</taxon>
        <taxon>Streptophyta</taxon>
        <taxon>Embryophyta</taxon>
        <taxon>Tracheophyta</taxon>
        <taxon>Spermatophyta</taxon>
        <taxon>Magnoliopsida</taxon>
        <taxon>eudicotyledons</taxon>
        <taxon>Gunneridae</taxon>
        <taxon>Pentapetalae</taxon>
        <taxon>rosids</taxon>
        <taxon>malvids</taxon>
        <taxon>Brassicales</taxon>
        <taxon>Brassicaceae</taxon>
        <taxon>Brassiceae</taxon>
        <taxon>Brassica</taxon>
    </lineage>
</organism>
<dbReference type="GO" id="GO:0003677">
    <property type="term" value="F:DNA binding"/>
    <property type="evidence" value="ECO:0007669"/>
    <property type="project" value="InterPro"/>
</dbReference>
<evidence type="ECO:0000313" key="3">
    <source>
        <dbReference type="Proteomes" id="UP000032141"/>
    </source>
</evidence>
<accession>A0A0D3BM81</accession>
<dbReference type="Gramene" id="Bo3g175720.1">
    <property type="protein sequence ID" value="Bo3g175720.1"/>
    <property type="gene ID" value="Bo3g175720"/>
</dbReference>
<dbReference type="InterPro" id="IPR025525">
    <property type="entry name" value="hAT-like_transposase_RNase-H"/>
</dbReference>
<dbReference type="EnsemblPlants" id="Bo3g175720.1">
    <property type="protein sequence ID" value="Bo3g175720.1"/>
    <property type="gene ID" value="Bo3g175720"/>
</dbReference>
<reference evidence="2 3" key="1">
    <citation type="journal article" date="2014" name="Genome Biol.">
        <title>Transcriptome and methylome profiling reveals relics of genome dominance in the mesopolyploid Brassica oleracea.</title>
        <authorList>
            <person name="Parkin I.A."/>
            <person name="Koh C."/>
            <person name="Tang H."/>
            <person name="Robinson S.J."/>
            <person name="Kagale S."/>
            <person name="Clarke W.E."/>
            <person name="Town C.D."/>
            <person name="Nixon J."/>
            <person name="Krishnakumar V."/>
            <person name="Bidwell S.L."/>
            <person name="Denoeud F."/>
            <person name="Belcram H."/>
            <person name="Links M.G."/>
            <person name="Just J."/>
            <person name="Clarke C."/>
            <person name="Bender T."/>
            <person name="Huebert T."/>
            <person name="Mason A.S."/>
            <person name="Pires J.C."/>
            <person name="Barker G."/>
            <person name="Moore J."/>
            <person name="Walley P.G."/>
            <person name="Manoli S."/>
            <person name="Batley J."/>
            <person name="Edwards D."/>
            <person name="Nelson M.N."/>
            <person name="Wang X."/>
            <person name="Paterson A.H."/>
            <person name="King G."/>
            <person name="Bancroft I."/>
            <person name="Chalhoub B."/>
            <person name="Sharpe A.G."/>
        </authorList>
    </citation>
    <scope>NUCLEOTIDE SEQUENCE</scope>
    <source>
        <strain evidence="2 3">cv. TO1000</strain>
    </source>
</reference>
<dbReference type="InterPro" id="IPR012337">
    <property type="entry name" value="RNaseH-like_sf"/>
</dbReference>
<proteinExistence type="predicted"/>
<keyword evidence="3" id="KW-1185">Reference proteome</keyword>
<sequence length="377" mass="43488">MITAFIRLVTEETCGRCLMAPSDGSVFSRASVQNKQPGEEAMPGDSTLVPNRVEPSRYDDPFFLKIVDDLFFLKLRRRSLRLSLRQSLSFSPVSLSASLSLAVCLFSPLSPPLSLELEQTQVRPYNQSGFSLELYERGYKWLPSEEEWERGVKICDLLKPFNTISTYFSGVKYPTANVYFIQVWKIEVMLKKYVDCEDDGDVRTMARAMQKKFAKYWNQYSVILAMGAALNPRLKLDILRSAYQKIDPRTSEEKDLFELENSLKSSSRNAKSNLETYLDLEPRLEMKTFEDMELSQLSVLRPFRNRILPKNVQALIATRNWLRGFEEFEGNIEDYFDDEDDESVKNEFAICCVHVLVQDEDVGLSFCDKEVIESMTN</sequence>
<dbReference type="PANTHER" id="PTHR23272">
    <property type="entry name" value="BED FINGER-RELATED"/>
    <property type="match status" value="1"/>
</dbReference>
<dbReference type="SUPFAM" id="SSF53098">
    <property type="entry name" value="Ribonuclease H-like"/>
    <property type="match status" value="1"/>
</dbReference>
<feature type="domain" description="hAT-like transposase RNase-H fold" evidence="1">
    <location>
        <begin position="169"/>
        <end position="264"/>
    </location>
</feature>
<name>A0A0D3BM81_BRAOL</name>
<evidence type="ECO:0000259" key="1">
    <source>
        <dbReference type="Pfam" id="PF14372"/>
    </source>
</evidence>
<dbReference type="AlphaFoldDB" id="A0A0D3BM81"/>
<evidence type="ECO:0000313" key="2">
    <source>
        <dbReference type="EnsemblPlants" id="Bo3g175720.1"/>
    </source>
</evidence>
<protein>
    <recommendedName>
        <fullName evidence="1">hAT-like transposase RNase-H fold domain-containing protein</fullName>
    </recommendedName>
</protein>
<reference evidence="2" key="2">
    <citation type="submission" date="2015-03" db="UniProtKB">
        <authorList>
            <consortium name="EnsemblPlants"/>
        </authorList>
    </citation>
    <scope>IDENTIFICATION</scope>
</reference>
<dbReference type="eggNOG" id="KOG1121">
    <property type="taxonomic scope" value="Eukaryota"/>
</dbReference>
<dbReference type="PANTHER" id="PTHR23272:SF166">
    <property type="entry name" value="ZINC FINGER BED DOMAIN-CONTAINING PROTEIN RICESLEEPER 2-LIKE ISOFORM X1"/>
    <property type="match status" value="1"/>
</dbReference>
<dbReference type="Pfam" id="PF14372">
    <property type="entry name" value="hAT-like_RNase-H"/>
    <property type="match status" value="1"/>
</dbReference>
<dbReference type="HOGENOM" id="CLU_824764_0_0_1"/>
<dbReference type="Proteomes" id="UP000032141">
    <property type="component" value="Chromosome C3"/>
</dbReference>